<dbReference type="AlphaFoldDB" id="A0A1G9PJP2"/>
<dbReference type="GO" id="GO:0009244">
    <property type="term" value="P:lipopolysaccharide core region biosynthetic process"/>
    <property type="evidence" value="ECO:0007669"/>
    <property type="project" value="UniProtKB-UniRule"/>
</dbReference>
<dbReference type="InterPro" id="IPR007507">
    <property type="entry name" value="Glycos_transf_N"/>
</dbReference>
<organism evidence="11 12">
    <name type="scientific">Oryzisolibacter propanilivorax</name>
    <dbReference type="NCBI Taxonomy" id="1527607"/>
    <lineage>
        <taxon>Bacteria</taxon>
        <taxon>Pseudomonadati</taxon>
        <taxon>Pseudomonadota</taxon>
        <taxon>Betaproteobacteria</taxon>
        <taxon>Burkholderiales</taxon>
        <taxon>Comamonadaceae</taxon>
        <taxon>Oryzisolibacter</taxon>
    </lineage>
</organism>
<evidence type="ECO:0000256" key="6">
    <source>
        <dbReference type="ARBA" id="ARBA00049183"/>
    </source>
</evidence>
<evidence type="ECO:0000256" key="8">
    <source>
        <dbReference type="PIRSR" id="PIRSR639901-2"/>
    </source>
</evidence>
<evidence type="ECO:0000313" key="11">
    <source>
        <dbReference type="EMBL" id="SDL99010.1"/>
    </source>
</evidence>
<dbReference type="GO" id="GO:0009245">
    <property type="term" value="P:lipid A biosynthetic process"/>
    <property type="evidence" value="ECO:0007669"/>
    <property type="project" value="TreeGrafter"/>
</dbReference>
<evidence type="ECO:0000313" key="12">
    <source>
        <dbReference type="Proteomes" id="UP000198552"/>
    </source>
</evidence>
<proteinExistence type="inferred from homology"/>
<feature type="active site" description="Proton acceptor" evidence="7">
    <location>
        <position position="72"/>
    </location>
</feature>
<dbReference type="RefSeq" id="WP_175488187.1">
    <property type="nucleotide sequence ID" value="NZ_FNHP01000001.1"/>
</dbReference>
<evidence type="ECO:0000256" key="9">
    <source>
        <dbReference type="RuleBase" id="RU365103"/>
    </source>
</evidence>
<keyword evidence="9" id="KW-1003">Cell membrane</keyword>
<dbReference type="Gene3D" id="3.40.50.2000">
    <property type="entry name" value="Glycogen Phosphorylase B"/>
    <property type="match status" value="1"/>
</dbReference>
<evidence type="ECO:0000256" key="5">
    <source>
        <dbReference type="ARBA" id="ARBA00031445"/>
    </source>
</evidence>
<dbReference type="EMBL" id="FNHP01000001">
    <property type="protein sequence ID" value="SDL99010.1"/>
    <property type="molecule type" value="Genomic_DNA"/>
</dbReference>
<keyword evidence="9" id="KW-0448">Lipopolysaccharide biosynthesis</keyword>
<dbReference type="Pfam" id="PF04413">
    <property type="entry name" value="Glycos_transf_N"/>
    <property type="match status" value="1"/>
</dbReference>
<evidence type="ECO:0000256" key="4">
    <source>
        <dbReference type="ARBA" id="ARBA00022679"/>
    </source>
</evidence>
<dbReference type="GO" id="GO:0005886">
    <property type="term" value="C:plasma membrane"/>
    <property type="evidence" value="ECO:0007669"/>
    <property type="project" value="UniProtKB-SubCell"/>
</dbReference>
<dbReference type="Gene3D" id="3.40.50.11720">
    <property type="entry name" value="3-Deoxy-D-manno-octulosonic-acid transferase, N-terminal domain"/>
    <property type="match status" value="1"/>
</dbReference>
<accession>A0A1G9PJP2</accession>
<gene>
    <name evidence="11" type="ORF">SAMN05428957_101461</name>
</gene>
<protein>
    <recommendedName>
        <fullName evidence="3 9">3-deoxy-D-manno-octulosonic acid transferase</fullName>
        <shortName evidence="9">Kdo transferase</shortName>
        <ecNumber evidence="2 9">2.4.99.12</ecNumber>
    </recommendedName>
    <alternativeName>
        <fullName evidence="5 9">Lipid IV(A) 3-deoxy-D-manno-octulosonic acid transferase</fullName>
    </alternativeName>
</protein>
<dbReference type="InterPro" id="IPR039901">
    <property type="entry name" value="Kdotransferase"/>
</dbReference>
<comment type="similarity">
    <text evidence="9">Belongs to the glycosyltransferase group 1 family.</text>
</comment>
<feature type="site" description="Transition state stabilizer" evidence="8">
    <location>
        <position position="142"/>
    </location>
</feature>
<keyword evidence="4 9" id="KW-0808">Transferase</keyword>
<dbReference type="Proteomes" id="UP000198552">
    <property type="component" value="Unassembled WGS sequence"/>
</dbReference>
<dbReference type="EC" id="2.4.99.12" evidence="2 9"/>
<evidence type="ECO:0000256" key="3">
    <source>
        <dbReference type="ARBA" id="ARBA00019077"/>
    </source>
</evidence>
<evidence type="ECO:0000256" key="1">
    <source>
        <dbReference type="ARBA" id="ARBA00004713"/>
    </source>
</evidence>
<comment type="catalytic activity">
    <reaction evidence="6 9">
        <text>lipid IVA (E. coli) + CMP-3-deoxy-beta-D-manno-octulosonate = alpha-Kdo-(2-&gt;6)-lipid IVA (E. coli) + CMP + H(+)</text>
        <dbReference type="Rhea" id="RHEA:28066"/>
        <dbReference type="ChEBI" id="CHEBI:15378"/>
        <dbReference type="ChEBI" id="CHEBI:58603"/>
        <dbReference type="ChEBI" id="CHEBI:60364"/>
        <dbReference type="ChEBI" id="CHEBI:60377"/>
        <dbReference type="ChEBI" id="CHEBI:85987"/>
        <dbReference type="EC" id="2.4.99.12"/>
    </reaction>
</comment>
<feature type="domain" description="3-deoxy-D-manno-octulosonic-acid transferase N-terminal" evidence="10">
    <location>
        <begin position="42"/>
        <end position="221"/>
    </location>
</feature>
<keyword evidence="9" id="KW-0472">Membrane</keyword>
<keyword evidence="12" id="KW-1185">Reference proteome</keyword>
<dbReference type="PANTHER" id="PTHR42755:SF1">
    <property type="entry name" value="3-DEOXY-D-MANNO-OCTULOSONIC ACID TRANSFERASE, MITOCHONDRIAL-RELATED"/>
    <property type="match status" value="1"/>
</dbReference>
<evidence type="ECO:0000256" key="2">
    <source>
        <dbReference type="ARBA" id="ARBA00012621"/>
    </source>
</evidence>
<comment type="function">
    <text evidence="9">Involved in lipopolysaccharide (LPS) biosynthesis. Catalyzes the transfer of 3-deoxy-D-manno-octulosonate (Kdo) residue(s) from CMP-Kdo to lipid IV(A), the tetraacyldisaccharide-1,4'-bisphosphate precursor of lipid A.</text>
</comment>
<dbReference type="UniPathway" id="UPA00958"/>
<comment type="pathway">
    <text evidence="1 9">Bacterial outer membrane biogenesis; LPS core biosynthesis.</text>
</comment>
<comment type="subcellular location">
    <subcellularLocation>
        <location evidence="9">Cell membrane</location>
    </subcellularLocation>
</comment>
<evidence type="ECO:0000256" key="7">
    <source>
        <dbReference type="PIRSR" id="PIRSR639901-1"/>
    </source>
</evidence>
<dbReference type="PANTHER" id="PTHR42755">
    <property type="entry name" value="3-DEOXY-MANNO-OCTULOSONATE CYTIDYLYLTRANSFERASE"/>
    <property type="match status" value="1"/>
</dbReference>
<evidence type="ECO:0000259" key="10">
    <source>
        <dbReference type="Pfam" id="PF04413"/>
    </source>
</evidence>
<reference evidence="12" key="1">
    <citation type="submission" date="2016-10" db="EMBL/GenBank/DDBJ databases">
        <authorList>
            <person name="Varghese N."/>
            <person name="Submissions S."/>
        </authorList>
    </citation>
    <scope>NUCLEOTIDE SEQUENCE [LARGE SCALE GENOMIC DNA]</scope>
    <source>
        <strain evidence="12">EPL6</strain>
    </source>
</reference>
<feature type="site" description="Transition state stabilizer" evidence="8">
    <location>
        <position position="218"/>
    </location>
</feature>
<name>A0A1G9PJP2_9BURK</name>
<dbReference type="InterPro" id="IPR038107">
    <property type="entry name" value="Glycos_transf_N_sf"/>
</dbReference>
<dbReference type="STRING" id="1527607.SAMN05428957_101461"/>
<dbReference type="GO" id="GO:0043842">
    <property type="term" value="F:Kdo transferase activity"/>
    <property type="evidence" value="ECO:0007669"/>
    <property type="project" value="UniProtKB-EC"/>
</dbReference>
<dbReference type="SUPFAM" id="SSF53756">
    <property type="entry name" value="UDP-Glycosyltransferase/glycogen phosphorylase"/>
    <property type="match status" value="1"/>
</dbReference>
<sequence length="457" mass="47805">MARAALQALALRLYGLLTRLATPLLRAKLRRRARAEAGYGEHVEERFGRYAAPAPAAASGPLVWLHAVSLGETRAAALLLPELRAALPGMQLLLTHGTATGRAAGAALLQPGDRQAWLPWDTAGATRRFLAHFRPNVGVLMETEVWPELAAACRARGVPLVLANARLNAKSHAGARRLAWLARPAYAGLAAVWAQTEADAARLRDLGAPVAGALGNLKFDVQPDAAQQQRGRAWRAAAGRPVLLLASAREGEEAMWLEVLTSKLPSAHMKHGLSAIEEIANQPVQWLVVPRHPQRFDEVERLCTAAGLSVARRSQWGASGAPPAADVWLGDSLGEMQAYCSAAHVALLGGSFAPLGGQNLIEIAACGCPAVMGPHTFNFTEAAELALAAGAALRVADMAAGVQAALALAQDTPRLQAMAGRAVQFTAAHRGAARATAQALATLLSGGPGRAPAQSPD</sequence>